<proteinExistence type="predicted"/>
<dbReference type="SUPFAM" id="SSF52833">
    <property type="entry name" value="Thioredoxin-like"/>
    <property type="match status" value="1"/>
</dbReference>
<comment type="caution">
    <text evidence="2">The sequence shown here is derived from an EMBL/GenBank/DDBJ whole genome shotgun (WGS) entry which is preliminary data.</text>
</comment>
<dbReference type="EMBL" id="JBBBDM010000001">
    <property type="protein sequence ID" value="MEI5685981.1"/>
    <property type="molecule type" value="Genomic_DNA"/>
</dbReference>
<evidence type="ECO:0000256" key="1">
    <source>
        <dbReference type="SAM" id="SignalP"/>
    </source>
</evidence>
<feature type="chain" id="PRO_5046985096" evidence="1">
    <location>
        <begin position="22"/>
        <end position="172"/>
    </location>
</feature>
<gene>
    <name evidence="2" type="ORF">V8201_02690</name>
</gene>
<name>A0ABU8GYS4_9SPHN</name>
<evidence type="ECO:0000313" key="2">
    <source>
        <dbReference type="EMBL" id="MEI5685981.1"/>
    </source>
</evidence>
<dbReference type="CDD" id="cd02947">
    <property type="entry name" value="TRX_family"/>
    <property type="match status" value="1"/>
</dbReference>
<keyword evidence="3" id="KW-1185">Reference proteome</keyword>
<protein>
    <submittedName>
        <fullName evidence="2">Thioredoxin family protein</fullName>
    </submittedName>
</protein>
<dbReference type="Gene3D" id="3.40.30.10">
    <property type="entry name" value="Glutaredoxin"/>
    <property type="match status" value="1"/>
</dbReference>
<reference evidence="2 3" key="1">
    <citation type="journal article" date="2013" name="Int. J. Syst. Evol. Microbiol.">
        <title>Sphingomonas kyungheensis sp. nov., a bacterium with ginsenoside-converting activity isolated from soil of a ginseng field.</title>
        <authorList>
            <person name="Son H.M."/>
            <person name="Yang J.E."/>
            <person name="Park Y."/>
            <person name="Han C.K."/>
            <person name="Kim S.G."/>
            <person name="Kook M."/>
            <person name="Yi T.H."/>
        </authorList>
    </citation>
    <scope>NUCLEOTIDE SEQUENCE [LARGE SCALE GENOMIC DNA]</scope>
    <source>
        <strain evidence="2 3">LMG 26582</strain>
    </source>
</reference>
<feature type="signal peptide" evidence="1">
    <location>
        <begin position="1"/>
        <end position="21"/>
    </location>
</feature>
<dbReference type="Proteomes" id="UP001367771">
    <property type="component" value="Unassembled WGS sequence"/>
</dbReference>
<dbReference type="InterPro" id="IPR036249">
    <property type="entry name" value="Thioredoxin-like_sf"/>
</dbReference>
<sequence length="172" mass="18274">MFRALSLATAIALTAAPAAIADARVAAPRLTQTSFEQLKQPLPLPYDASADATAAVAAAKARALRGHKKLLIDLGGNWCLDCRLLAGVMELPAMRGFVARHYEVVTVDIGRFDKNLAIPAHYGIKGRLAGVPALLVVDPKTDRLVNAGRETALADARSLSPQGLADWLAQWV</sequence>
<keyword evidence="1" id="KW-0732">Signal</keyword>
<dbReference type="Pfam" id="PF13899">
    <property type="entry name" value="Thioredoxin_7"/>
    <property type="match status" value="1"/>
</dbReference>
<organism evidence="2 3">
    <name type="scientific">Sphingomonas kyungheensis</name>
    <dbReference type="NCBI Taxonomy" id="1069987"/>
    <lineage>
        <taxon>Bacteria</taxon>
        <taxon>Pseudomonadati</taxon>
        <taxon>Pseudomonadota</taxon>
        <taxon>Alphaproteobacteria</taxon>
        <taxon>Sphingomonadales</taxon>
        <taxon>Sphingomonadaceae</taxon>
        <taxon>Sphingomonas</taxon>
    </lineage>
</organism>
<dbReference type="RefSeq" id="WP_037534247.1">
    <property type="nucleotide sequence ID" value="NZ_JBBBDM010000001.1"/>
</dbReference>
<accession>A0ABU8GYS4</accession>
<evidence type="ECO:0000313" key="3">
    <source>
        <dbReference type="Proteomes" id="UP001367771"/>
    </source>
</evidence>